<dbReference type="eggNOG" id="arCOG02417">
    <property type="taxonomic scope" value="Archaea"/>
</dbReference>
<keyword evidence="4" id="KW-1185">Reference proteome</keyword>
<dbReference type="GeneID" id="3925187"/>
<keyword evidence="1" id="KW-0812">Transmembrane</keyword>
<evidence type="ECO:0000256" key="1">
    <source>
        <dbReference type="SAM" id="Phobius"/>
    </source>
</evidence>
<dbReference type="KEGG" id="mhu:Mhun_2700"/>
<dbReference type="OrthoDB" id="115765at2157"/>
<dbReference type="EMBL" id="CP000254">
    <property type="protein sequence ID" value="ABD42395.1"/>
    <property type="molecule type" value="Genomic_DNA"/>
</dbReference>
<feature type="transmembrane region" description="Helical" evidence="1">
    <location>
        <begin position="12"/>
        <end position="32"/>
    </location>
</feature>
<dbReference type="EnsemblBacteria" id="ABD42395">
    <property type="protein sequence ID" value="ABD42395"/>
    <property type="gene ID" value="Mhun_2700"/>
</dbReference>
<feature type="domain" description="Archaeal Type IV pilin N-terminal" evidence="2">
    <location>
        <begin position="6"/>
        <end position="82"/>
    </location>
</feature>
<accession>Q2FSM3</accession>
<name>Q2FSM3_METHJ</name>
<keyword evidence="1" id="KW-1133">Transmembrane helix</keyword>
<dbReference type="Pfam" id="PF07790">
    <property type="entry name" value="Pilin_N"/>
    <property type="match status" value="1"/>
</dbReference>
<evidence type="ECO:0000313" key="3">
    <source>
        <dbReference type="EMBL" id="ABD42395.1"/>
    </source>
</evidence>
<dbReference type="AlphaFoldDB" id="Q2FSM3"/>
<dbReference type="RefSeq" id="WP_011449651.1">
    <property type="nucleotide sequence ID" value="NC_007796.1"/>
</dbReference>
<evidence type="ECO:0000259" key="2">
    <source>
        <dbReference type="Pfam" id="PF07790"/>
    </source>
</evidence>
<evidence type="ECO:0000313" key="4">
    <source>
        <dbReference type="Proteomes" id="UP000001941"/>
    </source>
</evidence>
<keyword evidence="1" id="KW-0472">Membrane</keyword>
<dbReference type="InParanoid" id="Q2FSM3"/>
<dbReference type="STRING" id="323259.Mhun_2700"/>
<gene>
    <name evidence="3" type="ordered locus">Mhun_2700</name>
</gene>
<dbReference type="InterPro" id="IPR012859">
    <property type="entry name" value="Pilin_N_archaeal"/>
</dbReference>
<proteinExistence type="predicted"/>
<reference evidence="4" key="1">
    <citation type="journal article" date="2016" name="Stand. Genomic Sci.">
        <title>Complete genome sequence of Methanospirillum hungatei type strain JF1.</title>
        <authorList>
            <person name="Gunsalus R.P."/>
            <person name="Cook L.E."/>
            <person name="Crable B."/>
            <person name="Rohlin L."/>
            <person name="McDonald E."/>
            <person name="Mouttaki H."/>
            <person name="Sieber J.R."/>
            <person name="Poweleit N."/>
            <person name="Zhou H."/>
            <person name="Lapidus A.L."/>
            <person name="Daligault H.E."/>
            <person name="Land M."/>
            <person name="Gilna P."/>
            <person name="Ivanova N."/>
            <person name="Kyrpides N."/>
            <person name="Culley D.E."/>
            <person name="McInerney M.J."/>
        </authorList>
    </citation>
    <scope>NUCLEOTIDE SEQUENCE [LARGE SCALE GENOMIC DNA]</scope>
    <source>
        <strain evidence="4">ATCC 27890 / DSM 864 / NBRC 100397 / JF-1</strain>
    </source>
</reference>
<sequence>MRHEIAVSEVIGAVLLIGVVMLSMAIIGVIMLSTPPPEKTPKASLTSYCVKCDLDGNYEIILYHGGGESFSQNQVKFILYLEDGSSKEIFPWWVYEGTPEDCMFSDIGDSSLSSRDFWNSIPEWKSGQTLRFREKVLSKPIGMEIRHYPFRSAMVKVDFKDQIKNAPCVENNESASCKDPTGELIPVLINPRKKGDPGCNPAGCDDGSCYACFTYSMHDDSTKPYYFEVQAERPLKPWNYFIGNNSAVTHTNFSNNGSMKDVINVTFFNKVQWWLGRTKSEIARCD</sequence>
<dbReference type="Proteomes" id="UP000001941">
    <property type="component" value="Chromosome"/>
</dbReference>
<dbReference type="HOGENOM" id="CLU_971850_0_0_2"/>
<protein>
    <recommendedName>
        <fullName evidence="2">Archaeal Type IV pilin N-terminal domain-containing protein</fullName>
    </recommendedName>
</protein>
<organism evidence="3 4">
    <name type="scientific">Methanospirillum hungatei JF-1 (strain ATCC 27890 / DSM 864 / NBRC 100397 / JF-1)</name>
    <dbReference type="NCBI Taxonomy" id="323259"/>
    <lineage>
        <taxon>Archaea</taxon>
        <taxon>Methanobacteriati</taxon>
        <taxon>Methanobacteriota</taxon>
        <taxon>Stenosarchaea group</taxon>
        <taxon>Methanomicrobia</taxon>
        <taxon>Methanomicrobiales</taxon>
        <taxon>Methanospirillaceae</taxon>
        <taxon>Methanospirillum</taxon>
    </lineage>
</organism>